<proteinExistence type="inferred from homology"/>
<dbReference type="GO" id="GO:0010024">
    <property type="term" value="P:phytochromobilin biosynthetic process"/>
    <property type="evidence" value="ECO:0007669"/>
    <property type="project" value="InterPro"/>
</dbReference>
<keyword evidence="3" id="KW-0732">Signal</keyword>
<comment type="similarity">
    <text evidence="1">Belongs to the HY2 family.</text>
</comment>
<evidence type="ECO:0000256" key="3">
    <source>
        <dbReference type="SAM" id="SignalP"/>
    </source>
</evidence>
<dbReference type="PANTHER" id="PTHR34557:SF1">
    <property type="entry name" value="PHYTOCHROMOBILIN:FERREDOXIN OXIDOREDUCTASE, CHLOROPLASTIC"/>
    <property type="match status" value="1"/>
</dbReference>
<evidence type="ECO:0000313" key="4">
    <source>
        <dbReference type="EMBL" id="CAE0421314.1"/>
    </source>
</evidence>
<dbReference type="Pfam" id="PF05996">
    <property type="entry name" value="Fe_bilin_red"/>
    <property type="match status" value="1"/>
</dbReference>
<feature type="chain" id="PRO_5030648710" description="15,16-dihydrobiliverdin:ferredoxin oxidoreductase" evidence="3">
    <location>
        <begin position="29"/>
        <end position="362"/>
    </location>
</feature>
<dbReference type="GO" id="GO:0050897">
    <property type="term" value="F:cobalt ion binding"/>
    <property type="evidence" value="ECO:0007669"/>
    <property type="project" value="InterPro"/>
</dbReference>
<organism evidence="4">
    <name type="scientific">Amphora coffeiformis</name>
    <dbReference type="NCBI Taxonomy" id="265554"/>
    <lineage>
        <taxon>Eukaryota</taxon>
        <taxon>Sar</taxon>
        <taxon>Stramenopiles</taxon>
        <taxon>Ochrophyta</taxon>
        <taxon>Bacillariophyta</taxon>
        <taxon>Bacillariophyceae</taxon>
        <taxon>Bacillariophycidae</taxon>
        <taxon>Thalassiophysales</taxon>
        <taxon>Catenulaceae</taxon>
        <taxon>Amphora</taxon>
    </lineage>
</organism>
<gene>
    <name evidence="4" type="ORF">ACOF00016_LOCUS17956</name>
</gene>
<sequence>MMALRSSFAVSVTASLLLSTLLSRQCAAFAFQRPTTKQGLTTMPLQMGRGMTMDLETPNVLRQGSSLLKSTPFAVSKPVVRTAPLDENQRSVRQAEISHGMPWRSSIDPTYAGDGPYYMKFWEWQMNFMKEQLTNLRALPTTSSTGKDMSYVENSQDHIRMHTLQFQSDEYQLIRLTLLDAGNKTQVFTSLWYPDASYNLPVLGVDFLLFNNVKHLCISDFQPIHDTEASHDAPYEHLMEPIRSQFPSLQGKMTKRFYDENQHFSSQMLLARQEDPDIVRQMMEHELPVAFQGYLRTHVQLVKSTKPQPHRAHEIRARYRAYDKYSSVRDPAHGLLARYFGSEFADEYVYDILFPQSQEPDE</sequence>
<evidence type="ECO:0000256" key="1">
    <source>
        <dbReference type="ARBA" id="ARBA00006908"/>
    </source>
</evidence>
<dbReference type="InterPro" id="IPR009249">
    <property type="entry name" value="Ferredoxin-dep_bilin_Rdtase"/>
</dbReference>
<evidence type="ECO:0000256" key="2">
    <source>
        <dbReference type="ARBA" id="ARBA00023002"/>
    </source>
</evidence>
<dbReference type="AlphaFoldDB" id="A0A7S3LH46"/>
<dbReference type="GO" id="GO:0016636">
    <property type="term" value="F:oxidoreductase activity, acting on the CH-CH group of donors, iron-sulfur protein as acceptor"/>
    <property type="evidence" value="ECO:0007669"/>
    <property type="project" value="InterPro"/>
</dbReference>
<evidence type="ECO:0008006" key="5">
    <source>
        <dbReference type="Google" id="ProtNLM"/>
    </source>
</evidence>
<accession>A0A7S3LH46</accession>
<protein>
    <recommendedName>
        <fullName evidence="5">15,16-dihydrobiliverdin:ferredoxin oxidoreductase</fullName>
    </recommendedName>
</protein>
<reference evidence="4" key="1">
    <citation type="submission" date="2021-01" db="EMBL/GenBank/DDBJ databases">
        <authorList>
            <person name="Corre E."/>
            <person name="Pelletier E."/>
            <person name="Niang G."/>
            <person name="Scheremetjew M."/>
            <person name="Finn R."/>
            <person name="Kale V."/>
            <person name="Holt S."/>
            <person name="Cochrane G."/>
            <person name="Meng A."/>
            <person name="Brown T."/>
            <person name="Cohen L."/>
        </authorList>
    </citation>
    <scope>NUCLEOTIDE SEQUENCE</scope>
    <source>
        <strain evidence="4">CCMP127</strain>
    </source>
</reference>
<keyword evidence="2" id="KW-0560">Oxidoreductase</keyword>
<dbReference type="EMBL" id="HBIM01024240">
    <property type="protein sequence ID" value="CAE0421314.1"/>
    <property type="molecule type" value="Transcribed_RNA"/>
</dbReference>
<name>A0A7S3LH46_9STRA</name>
<feature type="signal peptide" evidence="3">
    <location>
        <begin position="1"/>
        <end position="28"/>
    </location>
</feature>
<dbReference type="Gene3D" id="3.40.1500.20">
    <property type="match status" value="1"/>
</dbReference>
<dbReference type="PANTHER" id="PTHR34557">
    <property type="entry name" value="PHYTOCHROMOBILIN:FERREDOXIN OXIDOREDUCTASE, CHLOROPLASTIC"/>
    <property type="match status" value="1"/>
</dbReference>